<dbReference type="InterPro" id="IPR001283">
    <property type="entry name" value="CRISP-related"/>
</dbReference>
<dbReference type="Proteomes" id="UP000283530">
    <property type="component" value="Unassembled WGS sequence"/>
</dbReference>
<dbReference type="Gene3D" id="3.40.33.10">
    <property type="entry name" value="CAP"/>
    <property type="match status" value="2"/>
</dbReference>
<keyword evidence="8" id="KW-1185">Reference proteome</keyword>
<feature type="domain" description="SCP" evidence="6">
    <location>
        <begin position="40"/>
        <end position="174"/>
    </location>
</feature>
<protein>
    <submittedName>
        <fullName evidence="7">Basic form of pathogenesis-related protein 1</fullName>
    </submittedName>
</protein>
<evidence type="ECO:0000259" key="6">
    <source>
        <dbReference type="SMART" id="SM00198"/>
    </source>
</evidence>
<dbReference type="SMART" id="SM00198">
    <property type="entry name" value="SCP"/>
    <property type="match status" value="2"/>
</dbReference>
<dbReference type="SUPFAM" id="SSF55797">
    <property type="entry name" value="PR-1-like"/>
    <property type="match status" value="2"/>
</dbReference>
<evidence type="ECO:0000256" key="2">
    <source>
        <dbReference type="ARBA" id="ARBA00009923"/>
    </source>
</evidence>
<dbReference type="InterPro" id="IPR002413">
    <property type="entry name" value="V5_allergen-like"/>
</dbReference>
<evidence type="ECO:0000256" key="4">
    <source>
        <dbReference type="ARBA" id="ARBA00023157"/>
    </source>
</evidence>
<organism evidence="7 8">
    <name type="scientific">Cinnamomum micranthum f. kanehirae</name>
    <dbReference type="NCBI Taxonomy" id="337451"/>
    <lineage>
        <taxon>Eukaryota</taxon>
        <taxon>Viridiplantae</taxon>
        <taxon>Streptophyta</taxon>
        <taxon>Embryophyta</taxon>
        <taxon>Tracheophyta</taxon>
        <taxon>Spermatophyta</taxon>
        <taxon>Magnoliopsida</taxon>
        <taxon>Magnoliidae</taxon>
        <taxon>Laurales</taxon>
        <taxon>Lauraceae</taxon>
        <taxon>Cinnamomum</taxon>
    </lineage>
</organism>
<dbReference type="GO" id="GO:0005576">
    <property type="term" value="C:extracellular region"/>
    <property type="evidence" value="ECO:0007669"/>
    <property type="project" value="InterPro"/>
</dbReference>
<comment type="function">
    <text evidence="1">Probably involved in the defense reaction of plants against pathogens.</text>
</comment>
<sequence length="336" mass="37929">MIIALKLRDRQREMESLKLALAMVCAMVLTFLIHICQAQDSPQEFVDAHNKVRTKEGVDPLVWDEDVADYAQKYANLRQADCKPQHSDSQSHNYGENIVIGPESETTAEKAVQYWYAEKENYDRENYKCLKGVCGHYTQLVWLDTVSLGCARVQCSSGQYFITCNYFPAGNIDGEMESLKLALAIVCVMGLALVHVCQAQNSPQDFVDAHNKVRAKEGLGPMTWDQKVATFAENYAKQRVDCKLQHSDPATHPYGENLFFGPEATAATAVEDWYSEKENYDYNTNSCLKGMCGHYTQVVWRDSVRLGCGRVKCANGLFFITCNYDPAGNWEGEKPY</sequence>
<dbReference type="InterPro" id="IPR014044">
    <property type="entry name" value="CAP_dom"/>
</dbReference>
<gene>
    <name evidence="7" type="ORF">CKAN_01370300</name>
</gene>
<evidence type="ECO:0000256" key="1">
    <source>
        <dbReference type="ARBA" id="ARBA00003143"/>
    </source>
</evidence>
<dbReference type="FunFam" id="3.40.33.10:FF:000006">
    <property type="entry name" value="Putative pathogenesis-related protein 1"/>
    <property type="match status" value="1"/>
</dbReference>
<dbReference type="PANTHER" id="PTHR10334">
    <property type="entry name" value="CYSTEINE-RICH SECRETORY PROTEIN-RELATED"/>
    <property type="match status" value="1"/>
</dbReference>
<dbReference type="FunFam" id="3.40.33.10:FF:000004">
    <property type="entry name" value="CAP, cysteine-rich secretory protein, antigen 5"/>
    <property type="match status" value="1"/>
</dbReference>
<dbReference type="CDD" id="cd05381">
    <property type="entry name" value="CAP_PR-1"/>
    <property type="match status" value="2"/>
</dbReference>
<dbReference type="GO" id="GO:0098542">
    <property type="term" value="P:defense response to other organism"/>
    <property type="evidence" value="ECO:0007669"/>
    <property type="project" value="UniProtKB-ARBA"/>
</dbReference>
<comment type="similarity">
    <text evidence="2">Belongs to the CRISP family.</text>
</comment>
<keyword evidence="5" id="KW-0611">Plant defense</keyword>
<dbReference type="PROSITE" id="PS01010">
    <property type="entry name" value="CRISP_2"/>
    <property type="match status" value="2"/>
</dbReference>
<feature type="domain" description="SCP" evidence="6">
    <location>
        <begin position="201"/>
        <end position="332"/>
    </location>
</feature>
<evidence type="ECO:0000313" key="8">
    <source>
        <dbReference type="Proteomes" id="UP000283530"/>
    </source>
</evidence>
<dbReference type="InterPro" id="IPR018244">
    <property type="entry name" value="Allrgn_V5/Tpx1_CS"/>
</dbReference>
<dbReference type="Pfam" id="PF00188">
    <property type="entry name" value="CAP"/>
    <property type="match status" value="2"/>
</dbReference>
<name>A0A3S3QIE4_9MAGN</name>
<dbReference type="AlphaFoldDB" id="A0A3S3QIE4"/>
<evidence type="ECO:0000313" key="7">
    <source>
        <dbReference type="EMBL" id="RWR84871.1"/>
    </source>
</evidence>
<dbReference type="PRINTS" id="PR00837">
    <property type="entry name" value="V5TPXLIKE"/>
</dbReference>
<evidence type="ECO:0000256" key="5">
    <source>
        <dbReference type="ARBA" id="ARBA00023265"/>
    </source>
</evidence>
<evidence type="ECO:0000256" key="3">
    <source>
        <dbReference type="ARBA" id="ARBA00022729"/>
    </source>
</evidence>
<keyword evidence="5" id="KW-0568">Pathogenesis-related protein</keyword>
<keyword evidence="4" id="KW-1015">Disulfide bond</keyword>
<comment type="caution">
    <text evidence="7">The sequence shown here is derived from an EMBL/GenBank/DDBJ whole genome shotgun (WGS) entry which is preliminary data.</text>
</comment>
<keyword evidence="3" id="KW-0732">Signal</keyword>
<dbReference type="PRINTS" id="PR00838">
    <property type="entry name" value="V5ALLERGEN"/>
</dbReference>
<reference evidence="7 8" key="1">
    <citation type="journal article" date="2019" name="Nat. Plants">
        <title>Stout camphor tree genome fills gaps in understanding of flowering plant genome evolution.</title>
        <authorList>
            <person name="Chaw S.M."/>
            <person name="Liu Y.C."/>
            <person name="Wu Y.W."/>
            <person name="Wang H.Y."/>
            <person name="Lin C.I."/>
            <person name="Wu C.S."/>
            <person name="Ke H.M."/>
            <person name="Chang L.Y."/>
            <person name="Hsu C.Y."/>
            <person name="Yang H.T."/>
            <person name="Sudianto E."/>
            <person name="Hsu M.H."/>
            <person name="Wu K.P."/>
            <person name="Wang L.N."/>
            <person name="Leebens-Mack J.H."/>
            <person name="Tsai I.J."/>
        </authorList>
    </citation>
    <scope>NUCLEOTIDE SEQUENCE [LARGE SCALE GENOMIC DNA]</scope>
    <source>
        <strain evidence="8">cv. Chaw 1501</strain>
        <tissue evidence="7">Young leaves</tissue>
    </source>
</reference>
<dbReference type="InterPro" id="IPR035940">
    <property type="entry name" value="CAP_sf"/>
</dbReference>
<dbReference type="PROSITE" id="PS01009">
    <property type="entry name" value="CRISP_1"/>
    <property type="match status" value="2"/>
</dbReference>
<accession>A0A3S3QIE4</accession>
<dbReference type="EMBL" id="QPKB01000005">
    <property type="protein sequence ID" value="RWR84871.1"/>
    <property type="molecule type" value="Genomic_DNA"/>
</dbReference>
<proteinExistence type="inferred from homology"/>
<dbReference type="OrthoDB" id="337038at2759"/>
<dbReference type="STRING" id="337451.A0A3S3QIE4"/>